<accession>A0A453KF43</accession>
<proteinExistence type="predicted"/>
<sequence>DKCRYTEAFESRTLLYCECLPGFELTTVGQAFNLKRQRTTPVQALLIEGEA</sequence>
<evidence type="ECO:0000313" key="1">
    <source>
        <dbReference type="EnsemblPlants" id="AET5Gv20397000.8"/>
    </source>
</evidence>
<dbReference type="Gramene" id="AET5Gv20397000.8">
    <property type="protein sequence ID" value="AET5Gv20397000.8"/>
    <property type="gene ID" value="AET5Gv20397000"/>
</dbReference>
<evidence type="ECO:0000313" key="2">
    <source>
        <dbReference type="Proteomes" id="UP000015105"/>
    </source>
</evidence>
<dbReference type="EnsemblPlants" id="AET5Gv20397000.8">
    <property type="protein sequence ID" value="AET5Gv20397000.8"/>
    <property type="gene ID" value="AET5Gv20397000"/>
</dbReference>
<reference evidence="1" key="5">
    <citation type="journal article" date="2021" name="G3 (Bethesda)">
        <title>Aegilops tauschii genome assembly Aet v5.0 features greater sequence contiguity and improved annotation.</title>
        <authorList>
            <person name="Wang L."/>
            <person name="Zhu T."/>
            <person name="Rodriguez J.C."/>
            <person name="Deal K.R."/>
            <person name="Dubcovsky J."/>
            <person name="McGuire P.E."/>
            <person name="Lux T."/>
            <person name="Spannagl M."/>
            <person name="Mayer K.F.X."/>
            <person name="Baldrich P."/>
            <person name="Meyers B.C."/>
            <person name="Huo N."/>
            <person name="Gu Y.Q."/>
            <person name="Zhou H."/>
            <person name="Devos K.M."/>
            <person name="Bennetzen J.L."/>
            <person name="Unver T."/>
            <person name="Budak H."/>
            <person name="Gulick P.J."/>
            <person name="Galiba G."/>
            <person name="Kalapos B."/>
            <person name="Nelson D.R."/>
            <person name="Li P."/>
            <person name="You F.M."/>
            <person name="Luo M.C."/>
            <person name="Dvorak J."/>
        </authorList>
    </citation>
    <scope>NUCLEOTIDE SEQUENCE [LARGE SCALE GENOMIC DNA]</scope>
    <source>
        <strain evidence="1">cv. AL8/78</strain>
    </source>
</reference>
<dbReference type="Proteomes" id="UP000015105">
    <property type="component" value="Chromosome 5D"/>
</dbReference>
<reference evidence="1" key="4">
    <citation type="submission" date="2019-03" db="UniProtKB">
        <authorList>
            <consortium name="EnsemblPlants"/>
        </authorList>
    </citation>
    <scope>IDENTIFICATION</scope>
</reference>
<reference evidence="1" key="3">
    <citation type="journal article" date="2017" name="Nature">
        <title>Genome sequence of the progenitor of the wheat D genome Aegilops tauschii.</title>
        <authorList>
            <person name="Luo M.C."/>
            <person name="Gu Y.Q."/>
            <person name="Puiu D."/>
            <person name="Wang H."/>
            <person name="Twardziok S.O."/>
            <person name="Deal K.R."/>
            <person name="Huo N."/>
            <person name="Zhu T."/>
            <person name="Wang L."/>
            <person name="Wang Y."/>
            <person name="McGuire P.E."/>
            <person name="Liu S."/>
            <person name="Long H."/>
            <person name="Ramasamy R.K."/>
            <person name="Rodriguez J.C."/>
            <person name="Van S.L."/>
            <person name="Yuan L."/>
            <person name="Wang Z."/>
            <person name="Xia Z."/>
            <person name="Xiao L."/>
            <person name="Anderson O.D."/>
            <person name="Ouyang S."/>
            <person name="Liang Y."/>
            <person name="Zimin A.V."/>
            <person name="Pertea G."/>
            <person name="Qi P."/>
            <person name="Bennetzen J.L."/>
            <person name="Dai X."/>
            <person name="Dawson M.W."/>
            <person name="Muller H.G."/>
            <person name="Kugler K."/>
            <person name="Rivarola-Duarte L."/>
            <person name="Spannagl M."/>
            <person name="Mayer K.F.X."/>
            <person name="Lu F.H."/>
            <person name="Bevan M.W."/>
            <person name="Leroy P."/>
            <person name="Li P."/>
            <person name="You F.M."/>
            <person name="Sun Q."/>
            <person name="Liu Z."/>
            <person name="Lyons E."/>
            <person name="Wicker T."/>
            <person name="Salzberg S.L."/>
            <person name="Devos K.M."/>
            <person name="Dvorak J."/>
        </authorList>
    </citation>
    <scope>NUCLEOTIDE SEQUENCE [LARGE SCALE GENOMIC DNA]</scope>
    <source>
        <strain evidence="1">cv. AL8/78</strain>
    </source>
</reference>
<reference evidence="2" key="1">
    <citation type="journal article" date="2014" name="Science">
        <title>Ancient hybridizations among the ancestral genomes of bread wheat.</title>
        <authorList>
            <consortium name="International Wheat Genome Sequencing Consortium,"/>
            <person name="Marcussen T."/>
            <person name="Sandve S.R."/>
            <person name="Heier L."/>
            <person name="Spannagl M."/>
            <person name="Pfeifer M."/>
            <person name="Jakobsen K.S."/>
            <person name="Wulff B.B."/>
            <person name="Steuernagel B."/>
            <person name="Mayer K.F."/>
            <person name="Olsen O.A."/>
        </authorList>
    </citation>
    <scope>NUCLEOTIDE SEQUENCE [LARGE SCALE GENOMIC DNA]</scope>
    <source>
        <strain evidence="2">cv. AL8/78</strain>
    </source>
</reference>
<keyword evidence="2" id="KW-1185">Reference proteome</keyword>
<reference evidence="2" key="2">
    <citation type="journal article" date="2017" name="Nat. Plants">
        <title>The Aegilops tauschii genome reveals multiple impacts of transposons.</title>
        <authorList>
            <person name="Zhao G."/>
            <person name="Zou C."/>
            <person name="Li K."/>
            <person name="Wang K."/>
            <person name="Li T."/>
            <person name="Gao L."/>
            <person name="Zhang X."/>
            <person name="Wang H."/>
            <person name="Yang Z."/>
            <person name="Liu X."/>
            <person name="Jiang W."/>
            <person name="Mao L."/>
            <person name="Kong X."/>
            <person name="Jiao Y."/>
            <person name="Jia J."/>
        </authorList>
    </citation>
    <scope>NUCLEOTIDE SEQUENCE [LARGE SCALE GENOMIC DNA]</scope>
    <source>
        <strain evidence="2">cv. AL8/78</strain>
    </source>
</reference>
<protein>
    <submittedName>
        <fullName evidence="1">Uncharacterized protein</fullName>
    </submittedName>
</protein>
<name>A0A453KF43_AEGTS</name>
<organism evidence="1 2">
    <name type="scientific">Aegilops tauschii subsp. strangulata</name>
    <name type="common">Goatgrass</name>
    <dbReference type="NCBI Taxonomy" id="200361"/>
    <lineage>
        <taxon>Eukaryota</taxon>
        <taxon>Viridiplantae</taxon>
        <taxon>Streptophyta</taxon>
        <taxon>Embryophyta</taxon>
        <taxon>Tracheophyta</taxon>
        <taxon>Spermatophyta</taxon>
        <taxon>Magnoliopsida</taxon>
        <taxon>Liliopsida</taxon>
        <taxon>Poales</taxon>
        <taxon>Poaceae</taxon>
        <taxon>BOP clade</taxon>
        <taxon>Pooideae</taxon>
        <taxon>Triticodae</taxon>
        <taxon>Triticeae</taxon>
        <taxon>Triticinae</taxon>
        <taxon>Aegilops</taxon>
    </lineage>
</organism>
<dbReference type="AlphaFoldDB" id="A0A453KF43"/>